<protein>
    <submittedName>
        <fullName evidence="4">DNA adenine methylase</fullName>
    </submittedName>
</protein>
<dbReference type="SUPFAM" id="SSF53335">
    <property type="entry name" value="S-adenosyl-L-methionine-dependent methyltransferases"/>
    <property type="match status" value="1"/>
</dbReference>
<dbReference type="GO" id="GO:0043565">
    <property type="term" value="F:sequence-specific DNA binding"/>
    <property type="evidence" value="ECO:0007669"/>
    <property type="project" value="TreeGrafter"/>
</dbReference>
<evidence type="ECO:0000256" key="2">
    <source>
        <dbReference type="ARBA" id="ARBA00022679"/>
    </source>
</evidence>
<accession>A0A6M6E0W5</accession>
<reference evidence="4 5" key="1">
    <citation type="submission" date="2019-10" db="EMBL/GenBank/DDBJ databases">
        <title>Complete genome sequences for adaption low water activity.</title>
        <authorList>
            <person name="Zhao L."/>
            <person name="Zhong J."/>
        </authorList>
    </citation>
    <scope>NUCLEOTIDE SEQUENCE [LARGE SCALE GENOMIC DNA]</scope>
    <source>
        <strain evidence="4 5">FDU301</strain>
        <plasmid evidence="5">pfdu301a</plasmid>
    </source>
</reference>
<evidence type="ECO:0000313" key="4">
    <source>
        <dbReference type="EMBL" id="QJX80470.1"/>
    </source>
</evidence>
<dbReference type="GO" id="GO:0032259">
    <property type="term" value="P:methylation"/>
    <property type="evidence" value="ECO:0007669"/>
    <property type="project" value="UniProtKB-KW"/>
</dbReference>
<dbReference type="Gene3D" id="3.40.50.150">
    <property type="entry name" value="Vaccinia Virus protein VP39"/>
    <property type="match status" value="2"/>
</dbReference>
<dbReference type="PANTHER" id="PTHR30481">
    <property type="entry name" value="DNA ADENINE METHYLASE"/>
    <property type="match status" value="1"/>
</dbReference>
<evidence type="ECO:0000256" key="1">
    <source>
        <dbReference type="ARBA" id="ARBA00022603"/>
    </source>
</evidence>
<dbReference type="GO" id="GO:0009307">
    <property type="term" value="P:DNA restriction-modification system"/>
    <property type="evidence" value="ECO:0007669"/>
    <property type="project" value="InterPro"/>
</dbReference>
<keyword evidence="4" id="KW-0614">Plasmid</keyword>
<geneLocation type="plasmid" evidence="5">
    <name>pfdu301a</name>
</geneLocation>
<dbReference type="GO" id="GO:0006298">
    <property type="term" value="P:mismatch repair"/>
    <property type="evidence" value="ECO:0007669"/>
    <property type="project" value="TreeGrafter"/>
</dbReference>
<sequence>MTNLLLNNNIETLNTFEQLVESPVKRVKGIHSPIRWFGGKFYLAEELISLMPKHHCYVEPFGGGGHVLTKKERSKVEVYNDIDENLINFLLTLRNSREEILSELKSLYTSRKLFNEWMNEPIPENSLEKAVRWYYLLRHTIIPNNSEKKSGFRSGKIKSVAEDFQNSVVRLQQFEKRLRTVNIEMLDFKECIRRYDSKQTLFFIDPPYVGRESMYKGGWTEDTHRELAELLRNIKGKALVTYYPDPLIDELYDGWRRHEKETYVGSVAKEDGHKKKKETELFLMNYDENHNKIHFEQNLTLQPKLEFDLFNFGKEEETQLSFF</sequence>
<name>A0A6M6E0W5_PRIMG</name>
<proteinExistence type="predicted"/>
<dbReference type="RefSeq" id="WP_171778461.1">
    <property type="nucleotide sequence ID" value="NZ_CP045273.1"/>
</dbReference>
<dbReference type="AlphaFoldDB" id="A0A6M6E0W5"/>
<dbReference type="Proteomes" id="UP000501076">
    <property type="component" value="Plasmid pFDU301A"/>
</dbReference>
<evidence type="ECO:0000313" key="5">
    <source>
        <dbReference type="Proteomes" id="UP000501076"/>
    </source>
</evidence>
<dbReference type="InterPro" id="IPR029063">
    <property type="entry name" value="SAM-dependent_MTases_sf"/>
</dbReference>
<dbReference type="GO" id="GO:1904047">
    <property type="term" value="F:S-adenosyl-L-methionine binding"/>
    <property type="evidence" value="ECO:0007669"/>
    <property type="project" value="TreeGrafter"/>
</dbReference>
<keyword evidence="2" id="KW-0808">Transferase</keyword>
<keyword evidence="3" id="KW-0949">S-adenosyl-L-methionine</keyword>
<organism evidence="4 5">
    <name type="scientific">Priestia megaterium</name>
    <name type="common">Bacillus megaterium</name>
    <dbReference type="NCBI Taxonomy" id="1404"/>
    <lineage>
        <taxon>Bacteria</taxon>
        <taxon>Bacillati</taxon>
        <taxon>Bacillota</taxon>
        <taxon>Bacilli</taxon>
        <taxon>Bacillales</taxon>
        <taxon>Bacillaceae</taxon>
        <taxon>Priestia</taxon>
    </lineage>
</organism>
<dbReference type="PRINTS" id="PR00505">
    <property type="entry name" value="D12N6MTFRASE"/>
</dbReference>
<dbReference type="EMBL" id="CP045273">
    <property type="protein sequence ID" value="QJX80470.1"/>
    <property type="molecule type" value="Genomic_DNA"/>
</dbReference>
<dbReference type="InterPro" id="IPR012327">
    <property type="entry name" value="MeTrfase_D12"/>
</dbReference>
<keyword evidence="1 4" id="KW-0489">Methyltransferase</keyword>
<dbReference type="Pfam" id="PF02086">
    <property type="entry name" value="MethyltransfD12"/>
    <property type="match status" value="1"/>
</dbReference>
<dbReference type="GO" id="GO:0009007">
    <property type="term" value="F:site-specific DNA-methyltransferase (adenine-specific) activity"/>
    <property type="evidence" value="ECO:0007669"/>
    <property type="project" value="UniProtKB-EC"/>
</dbReference>
<evidence type="ECO:0000256" key="3">
    <source>
        <dbReference type="ARBA" id="ARBA00022691"/>
    </source>
</evidence>
<dbReference type="REBASE" id="388889">
    <property type="entry name" value="M.Bme301ORF30750P"/>
</dbReference>
<gene>
    <name evidence="4" type="ORF">FDZ14_30750</name>
</gene>